<evidence type="ECO:0000313" key="6">
    <source>
        <dbReference type="EMBL" id="ASC71302.1"/>
    </source>
</evidence>
<keyword evidence="7" id="KW-1185">Reference proteome</keyword>
<keyword evidence="5" id="KW-1133">Transmembrane helix</keyword>
<keyword evidence="1" id="KW-0677">Repeat</keyword>
<feature type="repeat" description="TPR" evidence="3">
    <location>
        <begin position="630"/>
        <end position="663"/>
    </location>
</feature>
<protein>
    <submittedName>
        <fullName evidence="6">TPR repeat domain protein</fullName>
    </submittedName>
</protein>
<evidence type="ECO:0000256" key="3">
    <source>
        <dbReference type="PROSITE-ProRule" id="PRU00339"/>
    </source>
</evidence>
<dbReference type="Gene3D" id="1.25.40.10">
    <property type="entry name" value="Tetratricopeptide repeat domain"/>
    <property type="match status" value="1"/>
</dbReference>
<proteinExistence type="predicted"/>
<keyword evidence="2 3" id="KW-0802">TPR repeat</keyword>
<feature type="repeat" description="TPR" evidence="3">
    <location>
        <begin position="562"/>
        <end position="595"/>
    </location>
</feature>
<dbReference type="Pfam" id="PF13181">
    <property type="entry name" value="TPR_8"/>
    <property type="match status" value="1"/>
</dbReference>
<dbReference type="SMART" id="SM00028">
    <property type="entry name" value="TPR"/>
    <property type="match status" value="5"/>
</dbReference>
<dbReference type="Proteomes" id="UP000191901">
    <property type="component" value="Chromosome"/>
</dbReference>
<evidence type="ECO:0000256" key="4">
    <source>
        <dbReference type="SAM" id="Coils"/>
    </source>
</evidence>
<dbReference type="AlphaFoldDB" id="A0A1Z3HLV6"/>
<dbReference type="PANTHER" id="PTHR44858">
    <property type="entry name" value="TETRATRICOPEPTIDE REPEAT PROTEIN 6"/>
    <property type="match status" value="1"/>
</dbReference>
<evidence type="ECO:0000256" key="5">
    <source>
        <dbReference type="SAM" id="Phobius"/>
    </source>
</evidence>
<gene>
    <name evidence="6" type="ORF">XM38_022540</name>
</gene>
<dbReference type="OrthoDB" id="524158at2"/>
<reference evidence="6 7" key="1">
    <citation type="journal article" date="2016" name="Biochim. Biophys. Acta">
        <title>Characterization of red-shifted phycobilisomes isolated from the chlorophyll f-containing cyanobacterium Halomicronema hongdechloris.</title>
        <authorList>
            <person name="Li Y."/>
            <person name="Lin Y."/>
            <person name="Garvey C.J."/>
            <person name="Birch D."/>
            <person name="Corkery R.W."/>
            <person name="Loughlin P.C."/>
            <person name="Scheer H."/>
            <person name="Willows R.D."/>
            <person name="Chen M."/>
        </authorList>
    </citation>
    <scope>NUCLEOTIDE SEQUENCE [LARGE SCALE GENOMIC DNA]</scope>
    <source>
        <strain evidence="6 7">C2206</strain>
    </source>
</reference>
<keyword evidence="5" id="KW-0472">Membrane</keyword>
<organism evidence="6 7">
    <name type="scientific">Halomicronema hongdechloris C2206</name>
    <dbReference type="NCBI Taxonomy" id="1641165"/>
    <lineage>
        <taxon>Bacteria</taxon>
        <taxon>Bacillati</taxon>
        <taxon>Cyanobacteriota</taxon>
        <taxon>Cyanophyceae</taxon>
        <taxon>Nodosilineales</taxon>
        <taxon>Nodosilineaceae</taxon>
        <taxon>Halomicronema</taxon>
    </lineage>
</organism>
<feature type="transmembrane region" description="Helical" evidence="5">
    <location>
        <begin position="12"/>
        <end position="33"/>
    </location>
</feature>
<feature type="coiled-coil region" evidence="4">
    <location>
        <begin position="246"/>
        <end position="332"/>
    </location>
</feature>
<dbReference type="PANTHER" id="PTHR44858:SF1">
    <property type="entry name" value="UDP-N-ACETYLGLUCOSAMINE--PEPTIDE N-ACETYLGLUCOSAMINYLTRANSFERASE SPINDLY-RELATED"/>
    <property type="match status" value="1"/>
</dbReference>
<dbReference type="InterPro" id="IPR019734">
    <property type="entry name" value="TPR_rpt"/>
</dbReference>
<dbReference type="Pfam" id="PF13432">
    <property type="entry name" value="TPR_16"/>
    <property type="match status" value="2"/>
</dbReference>
<dbReference type="SUPFAM" id="SSF48452">
    <property type="entry name" value="TPR-like"/>
    <property type="match status" value="1"/>
</dbReference>
<keyword evidence="5" id="KW-0812">Transmembrane</keyword>
<dbReference type="InterPro" id="IPR011990">
    <property type="entry name" value="TPR-like_helical_dom_sf"/>
</dbReference>
<dbReference type="InterPro" id="IPR050498">
    <property type="entry name" value="Ycf3"/>
</dbReference>
<feature type="repeat" description="TPR" evidence="3">
    <location>
        <begin position="528"/>
        <end position="561"/>
    </location>
</feature>
<dbReference type="EMBL" id="CP021983">
    <property type="protein sequence ID" value="ASC71302.1"/>
    <property type="molecule type" value="Genomic_DNA"/>
</dbReference>
<keyword evidence="4" id="KW-0175">Coiled coil</keyword>
<dbReference type="GO" id="GO:0009279">
    <property type="term" value="C:cell outer membrane"/>
    <property type="evidence" value="ECO:0007669"/>
    <property type="project" value="TreeGrafter"/>
</dbReference>
<dbReference type="PROSITE" id="PS50005">
    <property type="entry name" value="TPR"/>
    <property type="match status" value="4"/>
</dbReference>
<evidence type="ECO:0000256" key="2">
    <source>
        <dbReference type="ARBA" id="ARBA00022803"/>
    </source>
</evidence>
<name>A0A1Z3HLV6_9CYAN</name>
<evidence type="ECO:0000256" key="1">
    <source>
        <dbReference type="ARBA" id="ARBA00022737"/>
    </source>
</evidence>
<sequence>MKQRSWLDFTEYVLLLGSGAGAITSVALQNVFYASAPLTLLVAVGLFNRRRFQHHAEQTEEALTALKQEQIGQWQNLQGQLWALPTAESLTQFQRSIRERSDRNFVRLCRDLESLRLHLYEHLDTLKEPDLSQLYQDMGQLQDQYTYLCSSVNTLNHQIQRFATTTRMEAAEADIAQLKTEAMRMGVNWDTLGRETRTTLTQLREAVQHLERQMRQIPQTPDAPMMRQELQELTRAVADRVPRRQAADLFKRLEELARQYEGLRQRLDWLQVAPTAVPESTMVAEQVKNTTAAELTALQQRLDSLESQWPQVAQLSNRLDLTELNMVAVERQLQQSLGGIDPTGHGGSPWIVEFATAAEELTSTMAGRRVLEQALSQTQQRLLVICPWSRAEDVDESLVQRFQHVLNRACTLEIGWCHPRDRQQGYLLRSISQRWGIESGRLKLLKTVLNRLLPLKQAYPERFKFKVLGTQEGFLVCDRTFAILGLQPLQTQSTAVATVDLKLRTSDPVVIDRLIQRFETPTIDPQDATAYFNRGTTRYDLRDVAGAIADLSQVLQLMPGDAIAYNDRGVAHWEQGQPQAAMADFNQALRHHPTLVTSRCNRGWLRLEQGQYTTAIDDFTVAIDQAPDTALAYFYRGSALQKLDDLAAALPDFSTAIALATDNPWPYCYRGAIYQRQGQYDQAIADLEQANYWLAQQGDDTTRQALKHTLAYLRQARHITSSCA</sequence>
<dbReference type="GO" id="GO:0046813">
    <property type="term" value="P:receptor-mediated virion attachment to host cell"/>
    <property type="evidence" value="ECO:0007669"/>
    <property type="project" value="TreeGrafter"/>
</dbReference>
<feature type="repeat" description="TPR" evidence="3">
    <location>
        <begin position="596"/>
        <end position="629"/>
    </location>
</feature>
<evidence type="ECO:0000313" key="7">
    <source>
        <dbReference type="Proteomes" id="UP000191901"/>
    </source>
</evidence>
<dbReference type="KEGG" id="hhg:XM38_022540"/>
<accession>A0A1Z3HLV6</accession>
<dbReference type="RefSeq" id="WP_080806552.1">
    <property type="nucleotide sequence ID" value="NZ_CP021983.2"/>
</dbReference>